<proteinExistence type="predicted"/>
<dbReference type="EMBL" id="KN838786">
    <property type="protein sequence ID" value="KIJ94581.1"/>
    <property type="molecule type" value="Genomic_DNA"/>
</dbReference>
<reference evidence="2" key="2">
    <citation type="submission" date="2015-01" db="EMBL/GenBank/DDBJ databases">
        <title>Evolutionary Origins and Diversification of the Mycorrhizal Mutualists.</title>
        <authorList>
            <consortium name="DOE Joint Genome Institute"/>
            <consortium name="Mycorrhizal Genomics Consortium"/>
            <person name="Kohler A."/>
            <person name="Kuo A."/>
            <person name="Nagy L.G."/>
            <person name="Floudas D."/>
            <person name="Copeland A."/>
            <person name="Barry K.W."/>
            <person name="Cichocki N."/>
            <person name="Veneault-Fourrey C."/>
            <person name="LaButti K."/>
            <person name="Lindquist E.A."/>
            <person name="Lipzen A."/>
            <person name="Lundell T."/>
            <person name="Morin E."/>
            <person name="Murat C."/>
            <person name="Riley R."/>
            <person name="Ohm R."/>
            <person name="Sun H."/>
            <person name="Tunlid A."/>
            <person name="Henrissat B."/>
            <person name="Grigoriev I.V."/>
            <person name="Hibbett D.S."/>
            <person name="Martin F."/>
        </authorList>
    </citation>
    <scope>NUCLEOTIDE SEQUENCE [LARGE SCALE GENOMIC DNA]</scope>
    <source>
        <strain evidence="2">LaAM-08-1</strain>
    </source>
</reference>
<dbReference type="OrthoDB" id="10504315at2759"/>
<evidence type="ECO:0000313" key="1">
    <source>
        <dbReference type="EMBL" id="KIJ94581.1"/>
    </source>
</evidence>
<sequence length="150" mass="16212">MSLLQAPHSKILISSPAHPNAAPRPVGNTYSNVYLCQPNSESFLWNFDSTTSILTGKPGSTLWWDPSGKSYLQLVGDTVSFALANPNAGSVVIFSLRCDILLVHLCFYSRHSLLPATRGQLLLTCDSSARGCRDRNPGPGAGWLVRPSGR</sequence>
<organism evidence="1 2">
    <name type="scientific">Laccaria amethystina LaAM-08-1</name>
    <dbReference type="NCBI Taxonomy" id="1095629"/>
    <lineage>
        <taxon>Eukaryota</taxon>
        <taxon>Fungi</taxon>
        <taxon>Dikarya</taxon>
        <taxon>Basidiomycota</taxon>
        <taxon>Agaricomycotina</taxon>
        <taxon>Agaricomycetes</taxon>
        <taxon>Agaricomycetidae</taxon>
        <taxon>Agaricales</taxon>
        <taxon>Agaricineae</taxon>
        <taxon>Hydnangiaceae</taxon>
        <taxon>Laccaria</taxon>
    </lineage>
</organism>
<dbReference type="Proteomes" id="UP000054477">
    <property type="component" value="Unassembled WGS sequence"/>
</dbReference>
<dbReference type="AlphaFoldDB" id="A0A0C9XA82"/>
<protein>
    <submittedName>
        <fullName evidence="1">Uncharacterized protein</fullName>
    </submittedName>
</protein>
<accession>A0A0C9XA82</accession>
<name>A0A0C9XA82_9AGAR</name>
<dbReference type="HOGENOM" id="CLU_1740827_0_0_1"/>
<reference evidence="1 2" key="1">
    <citation type="submission" date="2014-04" db="EMBL/GenBank/DDBJ databases">
        <authorList>
            <consortium name="DOE Joint Genome Institute"/>
            <person name="Kuo A."/>
            <person name="Kohler A."/>
            <person name="Nagy L.G."/>
            <person name="Floudas D."/>
            <person name="Copeland A."/>
            <person name="Barry K.W."/>
            <person name="Cichocki N."/>
            <person name="Veneault-Fourrey C."/>
            <person name="LaButti K."/>
            <person name="Lindquist E.A."/>
            <person name="Lipzen A."/>
            <person name="Lundell T."/>
            <person name="Morin E."/>
            <person name="Murat C."/>
            <person name="Sun H."/>
            <person name="Tunlid A."/>
            <person name="Henrissat B."/>
            <person name="Grigoriev I.V."/>
            <person name="Hibbett D.S."/>
            <person name="Martin F."/>
            <person name="Nordberg H.P."/>
            <person name="Cantor M.N."/>
            <person name="Hua S.X."/>
        </authorList>
    </citation>
    <scope>NUCLEOTIDE SEQUENCE [LARGE SCALE GENOMIC DNA]</scope>
    <source>
        <strain evidence="1 2">LaAM-08-1</strain>
    </source>
</reference>
<keyword evidence="2" id="KW-1185">Reference proteome</keyword>
<gene>
    <name evidence="1" type="ORF">K443DRAFT_110152</name>
</gene>
<evidence type="ECO:0000313" key="2">
    <source>
        <dbReference type="Proteomes" id="UP000054477"/>
    </source>
</evidence>